<sequence length="98" mass="10745">MSPNGDADGAVMHWNILLRPELQTADALGLTASIYIRIPESTLRRRESSSGLSVRPHLSTCVCDPIPRQAASCKIVHRETNIFGNNSAHERSFTISNS</sequence>
<reference evidence="1 3" key="2">
    <citation type="journal article" date="2018" name="Plant J.">
        <title>The Physcomitrella patens chromosome-scale assembly reveals moss genome structure and evolution.</title>
        <authorList>
            <person name="Lang D."/>
            <person name="Ullrich K.K."/>
            <person name="Murat F."/>
            <person name="Fuchs J."/>
            <person name="Jenkins J."/>
            <person name="Haas F.B."/>
            <person name="Piednoel M."/>
            <person name="Gundlach H."/>
            <person name="Van Bel M."/>
            <person name="Meyberg R."/>
            <person name="Vives C."/>
            <person name="Morata J."/>
            <person name="Symeonidi A."/>
            <person name="Hiss M."/>
            <person name="Muchero W."/>
            <person name="Kamisugi Y."/>
            <person name="Saleh O."/>
            <person name="Blanc G."/>
            <person name="Decker E.L."/>
            <person name="van Gessel N."/>
            <person name="Grimwood J."/>
            <person name="Hayes R.D."/>
            <person name="Graham S.W."/>
            <person name="Gunter L.E."/>
            <person name="McDaniel S.F."/>
            <person name="Hoernstein S.N.W."/>
            <person name="Larsson A."/>
            <person name="Li F.W."/>
            <person name="Perroud P.F."/>
            <person name="Phillips J."/>
            <person name="Ranjan P."/>
            <person name="Rokshar D.S."/>
            <person name="Rothfels C.J."/>
            <person name="Schneider L."/>
            <person name="Shu S."/>
            <person name="Stevenson D.W."/>
            <person name="Thummler F."/>
            <person name="Tillich M."/>
            <person name="Villarreal Aguilar J.C."/>
            <person name="Widiez T."/>
            <person name="Wong G.K."/>
            <person name="Wymore A."/>
            <person name="Zhang Y."/>
            <person name="Zimmer A.D."/>
            <person name="Quatrano R.S."/>
            <person name="Mayer K.F.X."/>
            <person name="Goodstein D."/>
            <person name="Casacuberta J.M."/>
            <person name="Vandepoele K."/>
            <person name="Reski R."/>
            <person name="Cuming A.C."/>
            <person name="Tuskan G.A."/>
            <person name="Maumus F."/>
            <person name="Salse J."/>
            <person name="Schmutz J."/>
            <person name="Rensing S.A."/>
        </authorList>
    </citation>
    <scope>NUCLEOTIDE SEQUENCE [LARGE SCALE GENOMIC DNA]</scope>
    <source>
        <strain evidence="2 3">cv. Gransden 2004</strain>
    </source>
</reference>
<dbReference type="EnsemblPlants" id="Pp3c6_19610V3.2">
    <property type="protein sequence ID" value="Pp3c6_19610V3.2"/>
    <property type="gene ID" value="Pp3c6_19610"/>
</dbReference>
<reference evidence="2" key="3">
    <citation type="submission" date="2020-12" db="UniProtKB">
        <authorList>
            <consortium name="EnsemblPlants"/>
        </authorList>
    </citation>
    <scope>IDENTIFICATION</scope>
</reference>
<evidence type="ECO:0000313" key="2">
    <source>
        <dbReference type="EnsemblPlants" id="Pp3c6_19610V3.1"/>
    </source>
</evidence>
<protein>
    <submittedName>
        <fullName evidence="1 2">Uncharacterized protein</fullName>
    </submittedName>
</protein>
<accession>A0A2K1KGD4</accession>
<dbReference type="PaxDb" id="3218-PP1S14_223V6.1"/>
<dbReference type="AlphaFoldDB" id="A0A2K1KGD4"/>
<keyword evidence="3" id="KW-1185">Reference proteome</keyword>
<dbReference type="EMBL" id="ABEU02000006">
    <property type="protein sequence ID" value="PNR52828.1"/>
    <property type="molecule type" value="Genomic_DNA"/>
</dbReference>
<dbReference type="Proteomes" id="UP000006727">
    <property type="component" value="Chromosome 6"/>
</dbReference>
<dbReference type="EnsemblPlants" id="Pp3c6_19610V3.1">
    <property type="protein sequence ID" value="Pp3c6_19610V3.1"/>
    <property type="gene ID" value="Pp3c6_19610"/>
</dbReference>
<name>A0A2K1KGD4_PHYPA</name>
<dbReference type="Gramene" id="Pp3c6_19610V3.1">
    <property type="protein sequence ID" value="Pp3c6_19610V3.1"/>
    <property type="gene ID" value="Pp3c6_19610"/>
</dbReference>
<dbReference type="InParanoid" id="A0A2K1KGD4"/>
<reference evidence="1 3" key="1">
    <citation type="journal article" date="2008" name="Science">
        <title>The Physcomitrella genome reveals evolutionary insights into the conquest of land by plants.</title>
        <authorList>
            <person name="Rensing S."/>
            <person name="Lang D."/>
            <person name="Zimmer A."/>
            <person name="Terry A."/>
            <person name="Salamov A."/>
            <person name="Shapiro H."/>
            <person name="Nishiyama T."/>
            <person name="Perroud P.-F."/>
            <person name="Lindquist E."/>
            <person name="Kamisugi Y."/>
            <person name="Tanahashi T."/>
            <person name="Sakakibara K."/>
            <person name="Fujita T."/>
            <person name="Oishi K."/>
            <person name="Shin-I T."/>
            <person name="Kuroki Y."/>
            <person name="Toyoda A."/>
            <person name="Suzuki Y."/>
            <person name="Hashimoto A."/>
            <person name="Yamaguchi K."/>
            <person name="Sugano A."/>
            <person name="Kohara Y."/>
            <person name="Fujiyama A."/>
            <person name="Anterola A."/>
            <person name="Aoki S."/>
            <person name="Ashton N."/>
            <person name="Barbazuk W.B."/>
            <person name="Barker E."/>
            <person name="Bennetzen J."/>
            <person name="Bezanilla M."/>
            <person name="Blankenship R."/>
            <person name="Cho S.H."/>
            <person name="Dutcher S."/>
            <person name="Estelle M."/>
            <person name="Fawcett J.A."/>
            <person name="Gundlach H."/>
            <person name="Hanada K."/>
            <person name="Heyl A."/>
            <person name="Hicks K.A."/>
            <person name="Hugh J."/>
            <person name="Lohr M."/>
            <person name="Mayer K."/>
            <person name="Melkozernov A."/>
            <person name="Murata T."/>
            <person name="Nelson D."/>
            <person name="Pils B."/>
            <person name="Prigge M."/>
            <person name="Reiss B."/>
            <person name="Renner T."/>
            <person name="Rombauts S."/>
            <person name="Rushton P."/>
            <person name="Sanderfoot A."/>
            <person name="Schween G."/>
            <person name="Shiu S.-H."/>
            <person name="Stueber K."/>
            <person name="Theodoulou F.L."/>
            <person name="Tu H."/>
            <person name="Van de Peer Y."/>
            <person name="Verrier P.J."/>
            <person name="Waters E."/>
            <person name="Wood A."/>
            <person name="Yang L."/>
            <person name="Cove D."/>
            <person name="Cuming A."/>
            <person name="Hasebe M."/>
            <person name="Lucas S."/>
            <person name="Mishler D.B."/>
            <person name="Reski R."/>
            <person name="Grigoriev I."/>
            <person name="Quatrano R.S."/>
            <person name="Boore J.L."/>
        </authorList>
    </citation>
    <scope>NUCLEOTIDE SEQUENCE [LARGE SCALE GENOMIC DNA]</scope>
    <source>
        <strain evidence="2 3">cv. Gransden 2004</strain>
    </source>
</reference>
<gene>
    <name evidence="1" type="ORF">PHYPA_009203</name>
</gene>
<proteinExistence type="predicted"/>
<dbReference type="Gramene" id="Pp3c6_19610V3.2">
    <property type="protein sequence ID" value="Pp3c6_19610V3.2"/>
    <property type="gene ID" value="Pp3c6_19610"/>
</dbReference>
<evidence type="ECO:0000313" key="3">
    <source>
        <dbReference type="Proteomes" id="UP000006727"/>
    </source>
</evidence>
<evidence type="ECO:0000313" key="1">
    <source>
        <dbReference type="EMBL" id="PNR52828.1"/>
    </source>
</evidence>
<organism evidence="1">
    <name type="scientific">Physcomitrium patens</name>
    <name type="common">Spreading-leaved earth moss</name>
    <name type="synonym">Physcomitrella patens</name>
    <dbReference type="NCBI Taxonomy" id="3218"/>
    <lineage>
        <taxon>Eukaryota</taxon>
        <taxon>Viridiplantae</taxon>
        <taxon>Streptophyta</taxon>
        <taxon>Embryophyta</taxon>
        <taxon>Bryophyta</taxon>
        <taxon>Bryophytina</taxon>
        <taxon>Bryopsida</taxon>
        <taxon>Funariidae</taxon>
        <taxon>Funariales</taxon>
        <taxon>Funariaceae</taxon>
        <taxon>Physcomitrium</taxon>
    </lineage>
</organism>